<evidence type="ECO:0000259" key="1">
    <source>
        <dbReference type="PROSITE" id="PS51320"/>
    </source>
</evidence>
<dbReference type="Proteomes" id="UP000594638">
    <property type="component" value="Unassembled WGS sequence"/>
</dbReference>
<sequence length="190" mass="21801">MSRSAIELDFFGMEKELSPPPKLPTFARRRSFRDIQGVISKINPEVLKTVIANGSSGLNKSVTVPCTPKEDHTIFPPLPVHGSNLRQSCEPKRSAETAPMTIFYNGMVAVFDVSPHKVCILTISLIKINKIENFKILKHPFSFNIWHRPRTFSYMLRKKPKNLLSPRILKEQALHLTKRIYWEPSMETFP</sequence>
<dbReference type="Gramene" id="OE9A058480T6">
    <property type="protein sequence ID" value="OE9A058480C6"/>
    <property type="gene ID" value="OE9A058480"/>
</dbReference>
<organism evidence="2 3">
    <name type="scientific">Olea europaea subsp. europaea</name>
    <dbReference type="NCBI Taxonomy" id="158383"/>
    <lineage>
        <taxon>Eukaryota</taxon>
        <taxon>Viridiplantae</taxon>
        <taxon>Streptophyta</taxon>
        <taxon>Embryophyta</taxon>
        <taxon>Tracheophyta</taxon>
        <taxon>Spermatophyta</taxon>
        <taxon>Magnoliopsida</taxon>
        <taxon>eudicotyledons</taxon>
        <taxon>Gunneridae</taxon>
        <taxon>Pentapetalae</taxon>
        <taxon>asterids</taxon>
        <taxon>lamiids</taxon>
        <taxon>Lamiales</taxon>
        <taxon>Oleaceae</taxon>
        <taxon>Oleeae</taxon>
        <taxon>Olea</taxon>
    </lineage>
</organism>
<protein>
    <submittedName>
        <fullName evidence="2">Jasmonate-zim-domain 10</fullName>
    </submittedName>
</protein>
<dbReference type="PROSITE" id="PS51320">
    <property type="entry name" value="TIFY"/>
    <property type="match status" value="1"/>
</dbReference>
<dbReference type="InterPro" id="IPR010399">
    <property type="entry name" value="Tify_dom"/>
</dbReference>
<dbReference type="OrthoDB" id="1914366at2759"/>
<keyword evidence="3" id="KW-1185">Reference proteome</keyword>
<dbReference type="AlphaFoldDB" id="A0A8S0PSS6"/>
<reference evidence="2 3" key="1">
    <citation type="submission" date="2019-12" db="EMBL/GenBank/DDBJ databases">
        <authorList>
            <person name="Alioto T."/>
            <person name="Alioto T."/>
            <person name="Gomez Garrido J."/>
        </authorList>
    </citation>
    <scope>NUCLEOTIDE SEQUENCE [LARGE SCALE GENOMIC DNA]</scope>
</reference>
<evidence type="ECO:0000313" key="3">
    <source>
        <dbReference type="Proteomes" id="UP000594638"/>
    </source>
</evidence>
<feature type="domain" description="Tify" evidence="1">
    <location>
        <begin position="93"/>
        <end position="127"/>
    </location>
</feature>
<dbReference type="EMBL" id="CACTIH010000236">
    <property type="protein sequence ID" value="CAA2957708.1"/>
    <property type="molecule type" value="Genomic_DNA"/>
</dbReference>
<dbReference type="Pfam" id="PF06200">
    <property type="entry name" value="tify"/>
    <property type="match status" value="1"/>
</dbReference>
<evidence type="ECO:0000313" key="2">
    <source>
        <dbReference type="EMBL" id="CAA2957708.1"/>
    </source>
</evidence>
<proteinExistence type="predicted"/>
<accession>A0A8S0PSS6</accession>
<comment type="caution">
    <text evidence="2">The sequence shown here is derived from an EMBL/GenBank/DDBJ whole genome shotgun (WGS) entry which is preliminary data.</text>
</comment>
<gene>
    <name evidence="2" type="ORF">OLEA9_A058480</name>
</gene>
<dbReference type="Gramene" id="OE9A058480T1">
    <property type="protein sequence ID" value="OE9A058480C1"/>
    <property type="gene ID" value="OE9A058480"/>
</dbReference>
<name>A0A8S0PSS6_OLEEU</name>